<dbReference type="AlphaFoldDB" id="A0A382YZG2"/>
<proteinExistence type="predicted"/>
<reference evidence="1" key="1">
    <citation type="submission" date="2018-05" db="EMBL/GenBank/DDBJ databases">
        <authorList>
            <person name="Lanie J.A."/>
            <person name="Ng W.-L."/>
            <person name="Kazmierczak K.M."/>
            <person name="Andrzejewski T.M."/>
            <person name="Davidsen T.M."/>
            <person name="Wayne K.J."/>
            <person name="Tettelin H."/>
            <person name="Glass J.I."/>
            <person name="Rusch D."/>
            <person name="Podicherti R."/>
            <person name="Tsui H.-C.T."/>
            <person name="Winkler M.E."/>
        </authorList>
    </citation>
    <scope>NUCLEOTIDE SEQUENCE</scope>
</reference>
<name>A0A382YZG2_9ZZZZ</name>
<organism evidence="1">
    <name type="scientific">marine metagenome</name>
    <dbReference type="NCBI Taxonomy" id="408172"/>
    <lineage>
        <taxon>unclassified sequences</taxon>
        <taxon>metagenomes</taxon>
        <taxon>ecological metagenomes</taxon>
    </lineage>
</organism>
<gene>
    <name evidence="1" type="ORF">METZ01_LOCUS441324</name>
</gene>
<feature type="non-terminal residue" evidence="1">
    <location>
        <position position="52"/>
    </location>
</feature>
<protein>
    <submittedName>
        <fullName evidence="1">Uncharacterized protein</fullName>
    </submittedName>
</protein>
<dbReference type="EMBL" id="UINC01179669">
    <property type="protein sequence ID" value="SVD88470.1"/>
    <property type="molecule type" value="Genomic_DNA"/>
</dbReference>
<accession>A0A382YZG2</accession>
<evidence type="ECO:0000313" key="1">
    <source>
        <dbReference type="EMBL" id="SVD88470.1"/>
    </source>
</evidence>
<sequence>MSNKTISQFKLRPFTENDSEGFLLLKNLLYPDHIISLESFCHKEKTRGSKIQ</sequence>